<keyword evidence="2" id="KW-1185">Reference proteome</keyword>
<comment type="caution">
    <text evidence="1">The sequence shown here is derived from an EMBL/GenBank/DDBJ whole genome shotgun (WGS) entry which is preliminary data.</text>
</comment>
<dbReference type="AlphaFoldDB" id="A0AAV7EFR8"/>
<name>A0AAV7EFR8_ARIFI</name>
<organism evidence="1 2">
    <name type="scientific">Aristolochia fimbriata</name>
    <name type="common">White veined hardy Dutchman's pipe vine</name>
    <dbReference type="NCBI Taxonomy" id="158543"/>
    <lineage>
        <taxon>Eukaryota</taxon>
        <taxon>Viridiplantae</taxon>
        <taxon>Streptophyta</taxon>
        <taxon>Embryophyta</taxon>
        <taxon>Tracheophyta</taxon>
        <taxon>Spermatophyta</taxon>
        <taxon>Magnoliopsida</taxon>
        <taxon>Magnoliidae</taxon>
        <taxon>Piperales</taxon>
        <taxon>Aristolochiaceae</taxon>
        <taxon>Aristolochia</taxon>
    </lineage>
</organism>
<accession>A0AAV7EFR8</accession>
<proteinExistence type="predicted"/>
<evidence type="ECO:0000313" key="2">
    <source>
        <dbReference type="Proteomes" id="UP000825729"/>
    </source>
</evidence>
<dbReference type="Proteomes" id="UP000825729">
    <property type="component" value="Unassembled WGS sequence"/>
</dbReference>
<dbReference type="EMBL" id="JAINDJ010000005">
    <property type="protein sequence ID" value="KAG9446596.1"/>
    <property type="molecule type" value="Genomic_DNA"/>
</dbReference>
<sequence>MCRSSDTAHAPTLQGRQTKTNLKVLLKIGWVLEALYPLFSSSSSSSSSALKVQSMQSRTKLDRPSFSFCHLLAREGPRDTCLARPLEAMNSNLTTSSLLPVALIATPFHYRTQGSATF</sequence>
<gene>
    <name evidence="1" type="ORF">H6P81_012724</name>
</gene>
<evidence type="ECO:0000313" key="1">
    <source>
        <dbReference type="EMBL" id="KAG9446596.1"/>
    </source>
</evidence>
<protein>
    <submittedName>
        <fullName evidence="1">Uncharacterized protein</fullName>
    </submittedName>
</protein>
<reference evidence="1 2" key="1">
    <citation type="submission" date="2021-07" db="EMBL/GenBank/DDBJ databases">
        <title>The Aristolochia fimbriata genome: insights into angiosperm evolution, floral development and chemical biosynthesis.</title>
        <authorList>
            <person name="Jiao Y."/>
        </authorList>
    </citation>
    <scope>NUCLEOTIDE SEQUENCE [LARGE SCALE GENOMIC DNA]</scope>
    <source>
        <strain evidence="1">IBCAS-2021</strain>
        <tissue evidence="1">Leaf</tissue>
    </source>
</reference>